<sequence>MRLKGHGPWEKELRVLEDSDMRALNERALTAEEAEQRKSIHDYEDIAEEGGVAAFGVVALGESRRTLSWIWYTAKSAEPTEAELVEDVVLVKEEMRRTIEYGYWSAHEWVKRAGARVSGVDEELLEGLAAYALEQEDREQWTCKMLASKWERIREKGRAYLAHETSSTDGGDIVVLLDEEEGAEANDEEEEVPDYEDKGDEEVID</sequence>
<proteinExistence type="predicted"/>
<name>A0AAD6Z6I0_9AGAR</name>
<accession>A0AAD6Z6I0</accession>
<evidence type="ECO:0000313" key="2">
    <source>
        <dbReference type="EMBL" id="KAJ7309320.1"/>
    </source>
</evidence>
<protein>
    <submittedName>
        <fullName evidence="2">Uncharacterized protein</fullName>
    </submittedName>
</protein>
<keyword evidence="3" id="KW-1185">Reference proteome</keyword>
<evidence type="ECO:0000313" key="3">
    <source>
        <dbReference type="Proteomes" id="UP001218218"/>
    </source>
</evidence>
<comment type="caution">
    <text evidence="2">The sequence shown here is derived from an EMBL/GenBank/DDBJ whole genome shotgun (WGS) entry which is preliminary data.</text>
</comment>
<dbReference type="EMBL" id="JARIHO010000082">
    <property type="protein sequence ID" value="KAJ7309320.1"/>
    <property type="molecule type" value="Genomic_DNA"/>
</dbReference>
<organism evidence="2 3">
    <name type="scientific">Mycena albidolilacea</name>
    <dbReference type="NCBI Taxonomy" id="1033008"/>
    <lineage>
        <taxon>Eukaryota</taxon>
        <taxon>Fungi</taxon>
        <taxon>Dikarya</taxon>
        <taxon>Basidiomycota</taxon>
        <taxon>Agaricomycotina</taxon>
        <taxon>Agaricomycetes</taxon>
        <taxon>Agaricomycetidae</taxon>
        <taxon>Agaricales</taxon>
        <taxon>Marasmiineae</taxon>
        <taxon>Mycenaceae</taxon>
        <taxon>Mycena</taxon>
    </lineage>
</organism>
<dbReference type="Proteomes" id="UP001218218">
    <property type="component" value="Unassembled WGS sequence"/>
</dbReference>
<reference evidence="2" key="1">
    <citation type="submission" date="2023-03" db="EMBL/GenBank/DDBJ databases">
        <title>Massive genome expansion in bonnet fungi (Mycena s.s.) driven by repeated elements and novel gene families across ecological guilds.</title>
        <authorList>
            <consortium name="Lawrence Berkeley National Laboratory"/>
            <person name="Harder C.B."/>
            <person name="Miyauchi S."/>
            <person name="Viragh M."/>
            <person name="Kuo A."/>
            <person name="Thoen E."/>
            <person name="Andreopoulos B."/>
            <person name="Lu D."/>
            <person name="Skrede I."/>
            <person name="Drula E."/>
            <person name="Henrissat B."/>
            <person name="Morin E."/>
            <person name="Kohler A."/>
            <person name="Barry K."/>
            <person name="LaButti K."/>
            <person name="Morin E."/>
            <person name="Salamov A."/>
            <person name="Lipzen A."/>
            <person name="Mereny Z."/>
            <person name="Hegedus B."/>
            <person name="Baldrian P."/>
            <person name="Stursova M."/>
            <person name="Weitz H."/>
            <person name="Taylor A."/>
            <person name="Grigoriev I.V."/>
            <person name="Nagy L.G."/>
            <person name="Martin F."/>
            <person name="Kauserud H."/>
        </authorList>
    </citation>
    <scope>NUCLEOTIDE SEQUENCE</scope>
    <source>
        <strain evidence="2">CBHHK002</strain>
    </source>
</reference>
<feature type="region of interest" description="Disordered" evidence="1">
    <location>
        <begin position="178"/>
        <end position="205"/>
    </location>
</feature>
<evidence type="ECO:0000256" key="1">
    <source>
        <dbReference type="SAM" id="MobiDB-lite"/>
    </source>
</evidence>
<dbReference type="AlphaFoldDB" id="A0AAD6Z6I0"/>
<gene>
    <name evidence="2" type="ORF">DFH08DRAFT_823486</name>
</gene>